<accession>A0A161WPT3</accession>
<protein>
    <submittedName>
        <fullName evidence="1">Uncharacterized protein</fullName>
    </submittedName>
</protein>
<proteinExistence type="predicted"/>
<reference evidence="1 2" key="1">
    <citation type="submission" date="2016-04" db="EMBL/GenBank/DDBJ databases">
        <title>Genome sequence of Clostridium magnum DSM 2767.</title>
        <authorList>
            <person name="Poehlein A."/>
            <person name="Uhlig R."/>
            <person name="Fischer R."/>
            <person name="Bahl H."/>
            <person name="Daniel R."/>
        </authorList>
    </citation>
    <scope>NUCLEOTIDE SEQUENCE [LARGE SCALE GENOMIC DNA]</scope>
    <source>
        <strain evidence="1 2">DSM 2767</strain>
    </source>
</reference>
<dbReference type="OrthoDB" id="2677960at2"/>
<dbReference type="PATRIC" id="fig|1121326.3.peg.6145"/>
<sequence>MCNKSGAPAAFRGYRLQSLYIMYRILEGNKNLVYCPEKSEDLTIVNVDTNEEVEDIQIKAHASNNLSLKDFNINKPEGFFRRILKYKYSENKPKVLIVSFDKVGPELSGAFKNKDDKHIKSIAKKLKEANFEKDDINFFFEIIKILECSEEDLKNKIQEKLIKSIFSCSVDTIFDNLNAWIYDCSEFKKSINQELLDKKILDIGKNSNAQLYYNENWFKIIQRLEDETELVNEKDFYQGSITKFCHINNNLDIKRCNWLEKINEKHNKHNIVIMHGASGQGKSTLAYRYMKDYFPSYRRFEIIEKGIENTEKVLEIAQCIKGVANNIKDYDIPIGFYIDIPPREIKWIELLKEIVGVKGIYILITIREEDWNRSEGETDNLTWEDLELTFSKEESEDFYNRYMKELRNDKFLNFEESWTSFGGKGPLLEYAYFINSGITLRKKIKLQIEKIEKEKNEISLDILEMVSLASTYDSRISLKKLALFLGRYNKECLKYLENEYLIITNKQDKTVEGLHFVRSQIIVASESNMSSLRTLGRKNFHPGFLVSKAHLLLLK</sequence>
<evidence type="ECO:0000313" key="1">
    <source>
        <dbReference type="EMBL" id="KZL88588.1"/>
    </source>
</evidence>
<organism evidence="1 2">
    <name type="scientific">Clostridium magnum DSM 2767</name>
    <dbReference type="NCBI Taxonomy" id="1121326"/>
    <lineage>
        <taxon>Bacteria</taxon>
        <taxon>Bacillati</taxon>
        <taxon>Bacillota</taxon>
        <taxon>Clostridia</taxon>
        <taxon>Eubacteriales</taxon>
        <taxon>Clostridiaceae</taxon>
        <taxon>Clostridium</taxon>
    </lineage>
</organism>
<keyword evidence="2" id="KW-1185">Reference proteome</keyword>
<dbReference type="AlphaFoldDB" id="A0A161WPT3"/>
<dbReference type="STRING" id="1121326.CLMAG_60810"/>
<dbReference type="SUPFAM" id="SSF52540">
    <property type="entry name" value="P-loop containing nucleoside triphosphate hydrolases"/>
    <property type="match status" value="1"/>
</dbReference>
<name>A0A161WPT3_9CLOT</name>
<comment type="caution">
    <text evidence="1">The sequence shown here is derived from an EMBL/GenBank/DDBJ whole genome shotgun (WGS) entry which is preliminary data.</text>
</comment>
<dbReference type="InterPro" id="IPR027417">
    <property type="entry name" value="P-loop_NTPase"/>
</dbReference>
<dbReference type="Proteomes" id="UP000076603">
    <property type="component" value="Unassembled WGS sequence"/>
</dbReference>
<evidence type="ECO:0000313" key="2">
    <source>
        <dbReference type="Proteomes" id="UP000076603"/>
    </source>
</evidence>
<dbReference type="RefSeq" id="WP_066630825.1">
    <property type="nucleotide sequence ID" value="NZ_FQXL01000037.1"/>
</dbReference>
<gene>
    <name evidence="1" type="ORF">CLMAG_60810</name>
</gene>
<dbReference type="EMBL" id="LWAE01000016">
    <property type="protein sequence ID" value="KZL88588.1"/>
    <property type="molecule type" value="Genomic_DNA"/>
</dbReference>